<sequence length="68" mass="8534">MTLAEKKRWLVLECTCDRMHWKVKRMRARRRTRSSNLLHWVHQIDHWVGPFLPRWWRVGFSAFRSVMR</sequence>
<evidence type="ECO:0000313" key="2">
    <source>
        <dbReference type="Proteomes" id="UP000738431"/>
    </source>
</evidence>
<name>A0ABZ1CF37_9BACT</name>
<proteinExistence type="predicted"/>
<dbReference type="EMBL" id="CP139781">
    <property type="protein sequence ID" value="WRQ89975.1"/>
    <property type="molecule type" value="Genomic_DNA"/>
</dbReference>
<dbReference type="Proteomes" id="UP000738431">
    <property type="component" value="Chromosome"/>
</dbReference>
<keyword evidence="2" id="KW-1185">Reference proteome</keyword>
<gene>
    <name evidence="1" type="ORF">K1X11_011200</name>
</gene>
<protein>
    <submittedName>
        <fullName evidence="1">Uncharacterized protein</fullName>
    </submittedName>
</protein>
<organism evidence="1 2">
    <name type="scientific">Actomonas aquatica</name>
    <dbReference type="NCBI Taxonomy" id="2866162"/>
    <lineage>
        <taxon>Bacteria</taxon>
        <taxon>Pseudomonadati</taxon>
        <taxon>Verrucomicrobiota</taxon>
        <taxon>Opitutia</taxon>
        <taxon>Opitutales</taxon>
        <taxon>Opitutaceae</taxon>
        <taxon>Actomonas</taxon>
    </lineage>
</organism>
<dbReference type="RefSeq" id="WP_221032100.1">
    <property type="nucleotide sequence ID" value="NZ_CP139781.1"/>
</dbReference>
<reference evidence="1 2" key="1">
    <citation type="submission" date="2023-12" db="EMBL/GenBank/DDBJ databases">
        <title>Description of an unclassified Opitutus bacterium of Verrucomicrobiota.</title>
        <authorList>
            <person name="Zhang D.-F."/>
        </authorList>
    </citation>
    <scope>NUCLEOTIDE SEQUENCE [LARGE SCALE GENOMIC DNA]</scope>
    <source>
        <strain evidence="1 2">WL0086</strain>
    </source>
</reference>
<evidence type="ECO:0000313" key="1">
    <source>
        <dbReference type="EMBL" id="WRQ89975.1"/>
    </source>
</evidence>
<accession>A0ABZ1CF37</accession>